<sequence length="56" mass="6286">MGLFSKKDTGTQASSGKSSKKASPKFNKNDGWHSTVEQFDAFREWLYSDSAEPKNK</sequence>
<proteinExistence type="predicted"/>
<accession>A0ABV5RZR8</accession>
<evidence type="ECO:0000313" key="3">
    <source>
        <dbReference type="Proteomes" id="UP001589532"/>
    </source>
</evidence>
<evidence type="ECO:0000313" key="2">
    <source>
        <dbReference type="EMBL" id="MFB9624887.1"/>
    </source>
</evidence>
<organism evidence="2 3">
    <name type="scientific">Nonomuraea helvata</name>
    <dbReference type="NCBI Taxonomy" id="37484"/>
    <lineage>
        <taxon>Bacteria</taxon>
        <taxon>Bacillati</taxon>
        <taxon>Actinomycetota</taxon>
        <taxon>Actinomycetes</taxon>
        <taxon>Streptosporangiales</taxon>
        <taxon>Streptosporangiaceae</taxon>
        <taxon>Nonomuraea</taxon>
    </lineage>
</organism>
<gene>
    <name evidence="2" type="ORF">ACFFSA_17500</name>
</gene>
<dbReference type="EMBL" id="JBHMBW010000014">
    <property type="protein sequence ID" value="MFB9624887.1"/>
    <property type="molecule type" value="Genomic_DNA"/>
</dbReference>
<feature type="region of interest" description="Disordered" evidence="1">
    <location>
        <begin position="1"/>
        <end position="32"/>
    </location>
</feature>
<dbReference type="Proteomes" id="UP001589532">
    <property type="component" value="Unassembled WGS sequence"/>
</dbReference>
<dbReference type="RefSeq" id="WP_344986116.1">
    <property type="nucleotide sequence ID" value="NZ_BAAAXV010000001.1"/>
</dbReference>
<comment type="caution">
    <text evidence="2">The sequence shown here is derived from an EMBL/GenBank/DDBJ whole genome shotgun (WGS) entry which is preliminary data.</text>
</comment>
<reference evidence="2 3" key="1">
    <citation type="submission" date="2024-09" db="EMBL/GenBank/DDBJ databases">
        <authorList>
            <person name="Sun Q."/>
            <person name="Mori K."/>
        </authorList>
    </citation>
    <scope>NUCLEOTIDE SEQUENCE [LARGE SCALE GENOMIC DNA]</scope>
    <source>
        <strain evidence="2 3">JCM 3143</strain>
    </source>
</reference>
<protein>
    <submittedName>
        <fullName evidence="2">Uncharacterized protein</fullName>
    </submittedName>
</protein>
<keyword evidence="3" id="KW-1185">Reference proteome</keyword>
<name>A0ABV5RZR8_9ACTN</name>
<evidence type="ECO:0000256" key="1">
    <source>
        <dbReference type="SAM" id="MobiDB-lite"/>
    </source>
</evidence>